<organism evidence="2 3">
    <name type="scientific">Actinoallomurus iriomotensis</name>
    <dbReference type="NCBI Taxonomy" id="478107"/>
    <lineage>
        <taxon>Bacteria</taxon>
        <taxon>Bacillati</taxon>
        <taxon>Actinomycetota</taxon>
        <taxon>Actinomycetes</taxon>
        <taxon>Streptosporangiales</taxon>
        <taxon>Thermomonosporaceae</taxon>
        <taxon>Actinoallomurus</taxon>
    </lineage>
</organism>
<dbReference type="EMBL" id="BSTJ01000004">
    <property type="protein sequence ID" value="GLY75507.1"/>
    <property type="molecule type" value="Genomic_DNA"/>
</dbReference>
<dbReference type="AlphaFoldDB" id="A0A9W6RK44"/>
<evidence type="ECO:0000259" key="1">
    <source>
        <dbReference type="Pfam" id="PF01370"/>
    </source>
</evidence>
<accession>A0A9W6RK44</accession>
<sequence>MVDTGFTSNTDSGGATPAAVIGATGFIGTWLTAALTRAGVPTSGYSRAEPFARDGRAAAGLAGARTVFFVAQTATIAQAEREPWRARADLETFRLLLDVVRRDGDRPTMVLAGSGGAVYGTAAEPPHAETSPVHPATVYGRVKLEMEREMLSATDAVEPVALRIATVYGPGQRRAGGQGVINHWLTAVARGEPLRIYGDPGATRDFVHVEDVVRAMVRVHAMTADGGRVRPPVLNIGSGRPVSLAEVVEVVRKVVTGRSVTVTRLPGREVDRRHSWLDVRNAADALGWRPRITLEEGMRTMWRQIAP</sequence>
<dbReference type="Proteomes" id="UP001165135">
    <property type="component" value="Unassembled WGS sequence"/>
</dbReference>
<feature type="domain" description="NAD-dependent epimerase/dehydratase" evidence="1">
    <location>
        <begin position="19"/>
        <end position="237"/>
    </location>
</feature>
<dbReference type="PANTHER" id="PTHR43245:SF13">
    <property type="entry name" value="UDP-D-APIOSE_UDP-D-XYLOSE SYNTHASE 2"/>
    <property type="match status" value="1"/>
</dbReference>
<reference evidence="2" key="1">
    <citation type="submission" date="2023-03" db="EMBL/GenBank/DDBJ databases">
        <title>Actinoallomurus iriomotensis NBRC 103681.</title>
        <authorList>
            <person name="Ichikawa N."/>
            <person name="Sato H."/>
            <person name="Tonouchi N."/>
        </authorList>
    </citation>
    <scope>NUCLEOTIDE SEQUENCE</scope>
    <source>
        <strain evidence="2">NBRC 103681</strain>
    </source>
</reference>
<name>A0A9W6RK44_9ACTN</name>
<dbReference type="Gene3D" id="3.40.50.720">
    <property type="entry name" value="NAD(P)-binding Rossmann-like Domain"/>
    <property type="match status" value="1"/>
</dbReference>
<protein>
    <submittedName>
        <fullName evidence="2">UDP-glucose 4-epimerase</fullName>
    </submittedName>
</protein>
<dbReference type="Pfam" id="PF01370">
    <property type="entry name" value="Epimerase"/>
    <property type="match status" value="1"/>
</dbReference>
<dbReference type="InterPro" id="IPR001509">
    <property type="entry name" value="Epimerase_deHydtase"/>
</dbReference>
<dbReference type="InterPro" id="IPR036291">
    <property type="entry name" value="NAD(P)-bd_dom_sf"/>
</dbReference>
<dbReference type="PANTHER" id="PTHR43245">
    <property type="entry name" value="BIFUNCTIONAL POLYMYXIN RESISTANCE PROTEIN ARNA"/>
    <property type="match status" value="1"/>
</dbReference>
<dbReference type="InterPro" id="IPR050177">
    <property type="entry name" value="Lipid_A_modif_metabolic_enz"/>
</dbReference>
<evidence type="ECO:0000313" key="3">
    <source>
        <dbReference type="Proteomes" id="UP001165135"/>
    </source>
</evidence>
<comment type="caution">
    <text evidence="2">The sequence shown here is derived from an EMBL/GenBank/DDBJ whole genome shotgun (WGS) entry which is preliminary data.</text>
</comment>
<dbReference type="SUPFAM" id="SSF51735">
    <property type="entry name" value="NAD(P)-binding Rossmann-fold domains"/>
    <property type="match status" value="1"/>
</dbReference>
<proteinExistence type="predicted"/>
<evidence type="ECO:0000313" key="2">
    <source>
        <dbReference type="EMBL" id="GLY75507.1"/>
    </source>
</evidence>
<dbReference type="RefSeq" id="WP_285622631.1">
    <property type="nucleotide sequence ID" value="NZ_BSTJ01000004.1"/>
</dbReference>
<gene>
    <name evidence="2" type="primary">galE</name>
    <name evidence="2" type="ORF">Airi01_037740</name>
</gene>
<dbReference type="PRINTS" id="PR01713">
    <property type="entry name" value="NUCEPIMERASE"/>
</dbReference>